<gene>
    <name evidence="8" type="ORF">WJX84_000587</name>
</gene>
<keyword evidence="2" id="KW-0812">Transmembrane</keyword>
<evidence type="ECO:0000313" key="9">
    <source>
        <dbReference type="Proteomes" id="UP001485043"/>
    </source>
</evidence>
<evidence type="ECO:0000259" key="7">
    <source>
        <dbReference type="PROSITE" id="PS50125"/>
    </source>
</evidence>
<dbReference type="PANTHER" id="PTHR11920:SF335">
    <property type="entry name" value="GUANYLATE CYCLASE"/>
    <property type="match status" value="1"/>
</dbReference>
<feature type="domain" description="Guanylate cyclase" evidence="7">
    <location>
        <begin position="169"/>
        <end position="194"/>
    </location>
</feature>
<name>A0AAW1STP3_9CHLO</name>
<dbReference type="PANTHER" id="PTHR11920">
    <property type="entry name" value="GUANYLYL CYCLASE"/>
    <property type="match status" value="1"/>
</dbReference>
<dbReference type="Gene3D" id="3.30.70.1230">
    <property type="entry name" value="Nucleotide cyclase"/>
    <property type="match status" value="2"/>
</dbReference>
<dbReference type="CDD" id="cd07302">
    <property type="entry name" value="CHD"/>
    <property type="match status" value="1"/>
</dbReference>
<keyword evidence="4" id="KW-1133">Transmembrane helix</keyword>
<dbReference type="GO" id="GO:0001653">
    <property type="term" value="F:peptide receptor activity"/>
    <property type="evidence" value="ECO:0007669"/>
    <property type="project" value="TreeGrafter"/>
</dbReference>
<keyword evidence="5" id="KW-0472">Membrane</keyword>
<keyword evidence="9" id="KW-1185">Reference proteome</keyword>
<proteinExistence type="predicted"/>
<accession>A0AAW1STP3</accession>
<dbReference type="InterPro" id="IPR029787">
    <property type="entry name" value="Nucleotide_cyclase"/>
</dbReference>
<sequence>MLLYMLLHRRPPAEVSIERIEAMKMAPSTSFSEACPAVEGNTRLHRLLERIWYQDPAARPTFEEICMDLAGPLANQGTTCRSSTGPGPSANDILEDVFPADVAAALQKNLPIEPESFSDVTIFFSDIVGFTTIASVMQPQDVADMLDRLYRRMDQLAEEHGIYKVETIVASIVGLSRPRYCLFGHTVNIASRMESTGQANRIQLSASGAAAVRRDPYLCELIKERPGLTEIKGQGAMATYWLHTIREEALQLSRHKEYATRRSQSEKRMRYGMEAGMQAPCMLAADSS</sequence>
<evidence type="ECO:0000256" key="4">
    <source>
        <dbReference type="ARBA" id="ARBA00022989"/>
    </source>
</evidence>
<evidence type="ECO:0000256" key="6">
    <source>
        <dbReference type="ARBA" id="ARBA00023239"/>
    </source>
</evidence>
<dbReference type="PROSITE" id="PS50125">
    <property type="entry name" value="GUANYLATE_CYCLASE_2"/>
    <property type="match status" value="2"/>
</dbReference>
<dbReference type="GO" id="GO:0005886">
    <property type="term" value="C:plasma membrane"/>
    <property type="evidence" value="ECO:0007669"/>
    <property type="project" value="TreeGrafter"/>
</dbReference>
<evidence type="ECO:0000256" key="5">
    <source>
        <dbReference type="ARBA" id="ARBA00023136"/>
    </source>
</evidence>
<keyword evidence="3" id="KW-0547">Nucleotide-binding</keyword>
<protein>
    <recommendedName>
        <fullName evidence="7">Guanylate cyclase domain-containing protein</fullName>
    </recommendedName>
</protein>
<reference evidence="8 9" key="1">
    <citation type="journal article" date="2024" name="Nat. Commun.">
        <title>Phylogenomics reveals the evolutionary origins of lichenization in chlorophyte algae.</title>
        <authorList>
            <person name="Puginier C."/>
            <person name="Libourel C."/>
            <person name="Otte J."/>
            <person name="Skaloud P."/>
            <person name="Haon M."/>
            <person name="Grisel S."/>
            <person name="Petersen M."/>
            <person name="Berrin J.G."/>
            <person name="Delaux P.M."/>
            <person name="Dal Grande F."/>
            <person name="Keller J."/>
        </authorList>
    </citation>
    <scope>NUCLEOTIDE SEQUENCE [LARGE SCALE GENOMIC DNA]</scope>
    <source>
        <strain evidence="8 9">SAG 2523</strain>
    </source>
</reference>
<evidence type="ECO:0000313" key="8">
    <source>
        <dbReference type="EMBL" id="KAK9859382.1"/>
    </source>
</evidence>
<dbReference type="GO" id="GO:0004383">
    <property type="term" value="F:guanylate cyclase activity"/>
    <property type="evidence" value="ECO:0007669"/>
    <property type="project" value="TreeGrafter"/>
</dbReference>
<dbReference type="GO" id="GO:0000166">
    <property type="term" value="F:nucleotide binding"/>
    <property type="evidence" value="ECO:0007669"/>
    <property type="project" value="UniProtKB-KW"/>
</dbReference>
<dbReference type="GO" id="GO:0007168">
    <property type="term" value="P:receptor guanylyl cyclase signaling pathway"/>
    <property type="evidence" value="ECO:0007669"/>
    <property type="project" value="TreeGrafter"/>
</dbReference>
<dbReference type="InterPro" id="IPR050401">
    <property type="entry name" value="Cyclic_nucleotide_synthase"/>
</dbReference>
<comment type="caution">
    <text evidence="8">The sequence shown here is derived from an EMBL/GenBank/DDBJ whole genome shotgun (WGS) entry which is preliminary data.</text>
</comment>
<dbReference type="SMART" id="SM00044">
    <property type="entry name" value="CYCc"/>
    <property type="match status" value="1"/>
</dbReference>
<evidence type="ECO:0000256" key="2">
    <source>
        <dbReference type="ARBA" id="ARBA00022692"/>
    </source>
</evidence>
<dbReference type="GO" id="GO:0004016">
    <property type="term" value="F:adenylate cyclase activity"/>
    <property type="evidence" value="ECO:0007669"/>
    <property type="project" value="TreeGrafter"/>
</dbReference>
<dbReference type="GO" id="GO:0035556">
    <property type="term" value="P:intracellular signal transduction"/>
    <property type="evidence" value="ECO:0007669"/>
    <property type="project" value="InterPro"/>
</dbReference>
<evidence type="ECO:0000256" key="3">
    <source>
        <dbReference type="ARBA" id="ARBA00022741"/>
    </source>
</evidence>
<dbReference type="InterPro" id="IPR001054">
    <property type="entry name" value="A/G_cyclase"/>
</dbReference>
<dbReference type="EMBL" id="JALJOV010000877">
    <property type="protein sequence ID" value="KAK9859382.1"/>
    <property type="molecule type" value="Genomic_DNA"/>
</dbReference>
<dbReference type="SUPFAM" id="SSF55073">
    <property type="entry name" value="Nucleotide cyclase"/>
    <property type="match status" value="1"/>
</dbReference>
<feature type="domain" description="Guanylate cyclase" evidence="7">
    <location>
        <begin position="121"/>
        <end position="168"/>
    </location>
</feature>
<comment type="subcellular location">
    <subcellularLocation>
        <location evidence="1">Membrane</location>
    </subcellularLocation>
</comment>
<dbReference type="Pfam" id="PF00211">
    <property type="entry name" value="Guanylate_cyc"/>
    <property type="match status" value="1"/>
</dbReference>
<organism evidence="8 9">
    <name type="scientific">Apatococcus fuscideae</name>
    <dbReference type="NCBI Taxonomy" id="2026836"/>
    <lineage>
        <taxon>Eukaryota</taxon>
        <taxon>Viridiplantae</taxon>
        <taxon>Chlorophyta</taxon>
        <taxon>core chlorophytes</taxon>
        <taxon>Trebouxiophyceae</taxon>
        <taxon>Chlorellales</taxon>
        <taxon>Chlorellaceae</taxon>
        <taxon>Apatococcus</taxon>
    </lineage>
</organism>
<evidence type="ECO:0000256" key="1">
    <source>
        <dbReference type="ARBA" id="ARBA00004370"/>
    </source>
</evidence>
<dbReference type="AlphaFoldDB" id="A0AAW1STP3"/>
<dbReference type="Proteomes" id="UP001485043">
    <property type="component" value="Unassembled WGS sequence"/>
</dbReference>
<keyword evidence="6" id="KW-0456">Lyase</keyword>